<accession>A0A9N9A1V2</accession>
<gene>
    <name evidence="1" type="ORF">CPELLU_LOCUS3069</name>
</gene>
<protein>
    <submittedName>
        <fullName evidence="1">3222_t:CDS:1</fullName>
    </submittedName>
</protein>
<name>A0A9N9A1V2_9GLOM</name>
<keyword evidence="2" id="KW-1185">Reference proteome</keyword>
<comment type="caution">
    <text evidence="1">The sequence shown here is derived from an EMBL/GenBank/DDBJ whole genome shotgun (WGS) entry which is preliminary data.</text>
</comment>
<evidence type="ECO:0000313" key="2">
    <source>
        <dbReference type="Proteomes" id="UP000789759"/>
    </source>
</evidence>
<reference evidence="1" key="1">
    <citation type="submission" date="2021-06" db="EMBL/GenBank/DDBJ databases">
        <authorList>
            <person name="Kallberg Y."/>
            <person name="Tangrot J."/>
            <person name="Rosling A."/>
        </authorList>
    </citation>
    <scope>NUCLEOTIDE SEQUENCE</scope>
    <source>
        <strain evidence="1">FL966</strain>
    </source>
</reference>
<proteinExistence type="predicted"/>
<dbReference type="EMBL" id="CAJVQA010001434">
    <property type="protein sequence ID" value="CAG8514279.1"/>
    <property type="molecule type" value="Genomic_DNA"/>
</dbReference>
<evidence type="ECO:0000313" key="1">
    <source>
        <dbReference type="EMBL" id="CAG8514279.1"/>
    </source>
</evidence>
<organism evidence="1 2">
    <name type="scientific">Cetraspora pellucida</name>
    <dbReference type="NCBI Taxonomy" id="1433469"/>
    <lineage>
        <taxon>Eukaryota</taxon>
        <taxon>Fungi</taxon>
        <taxon>Fungi incertae sedis</taxon>
        <taxon>Mucoromycota</taxon>
        <taxon>Glomeromycotina</taxon>
        <taxon>Glomeromycetes</taxon>
        <taxon>Diversisporales</taxon>
        <taxon>Gigasporaceae</taxon>
        <taxon>Cetraspora</taxon>
    </lineage>
</organism>
<dbReference type="Proteomes" id="UP000789759">
    <property type="component" value="Unassembled WGS sequence"/>
</dbReference>
<dbReference type="AlphaFoldDB" id="A0A9N9A1V2"/>
<sequence>MLHSLGSISFSDTLCMKDVKCSKNYFNDEQSVNVKDIMLNNQ</sequence>